<dbReference type="Proteomes" id="UP001153636">
    <property type="component" value="Chromosome 13"/>
</dbReference>
<dbReference type="OrthoDB" id="6337960at2759"/>
<name>A0A9P0G5C0_9CUCU</name>
<proteinExistence type="predicted"/>
<evidence type="ECO:0000313" key="2">
    <source>
        <dbReference type="EMBL" id="CAH1102664.1"/>
    </source>
</evidence>
<dbReference type="EMBL" id="OV651825">
    <property type="protein sequence ID" value="CAH1102664.1"/>
    <property type="molecule type" value="Genomic_DNA"/>
</dbReference>
<feature type="compositionally biased region" description="Polar residues" evidence="1">
    <location>
        <begin position="15"/>
        <end position="25"/>
    </location>
</feature>
<evidence type="ECO:0000313" key="3">
    <source>
        <dbReference type="Proteomes" id="UP001153636"/>
    </source>
</evidence>
<sequence length="445" mass="50219">MGMPNSKFGKEMPTSELQEGSVPSTPILTPKIIKLSEMDPRSPSLHIARTPLELLSAAAEKLELLSDNETPVKNKFILGIDPRSPTTDFKRTPIILDPTEGDFPRTLRNKNLDKVRRTELLTSPIRSTEEYKASPSVIPPKLLQSSPIKARTDAYKRRSLVGLLETNIDFTETDLDSILKEKYKTENVEEITETKECFPPDLEASSENNNLNNKSDNEILENSNILESLEGLIENIDIKASAEHEANIDNQSEAIDDKEMTVDSLQEIENNSQENIEDLENSNETQSEDTPINIPDQIKSAPVSPPTIPLSPILPSKEIKSAPDTPPLVDLTADIKELDKKLTNLIYEDDLVVCPRIVKLKDNSERSPLKNYNKNESRTKAIQKLKVSDKPRRTEYAVSKIPVFRDKKGKMKNQVQCENTPPRNMEKKARHKQGDWDTKDNTLYL</sequence>
<dbReference type="PANTHER" id="PTHR34756:SF1">
    <property type="entry name" value="CELL DIVISION CYCLE-ASSOCIATED PROTEIN 3"/>
    <property type="match status" value="1"/>
</dbReference>
<feature type="compositionally biased region" description="Polar residues" evidence="1">
    <location>
        <begin position="413"/>
        <end position="422"/>
    </location>
</feature>
<accession>A0A9P0G5C0</accession>
<protein>
    <submittedName>
        <fullName evidence="2">Uncharacterized protein</fullName>
    </submittedName>
</protein>
<dbReference type="InterPro" id="IPR038832">
    <property type="entry name" value="CDCA3"/>
</dbReference>
<gene>
    <name evidence="2" type="ORF">PSYICH_LOCUS4047</name>
</gene>
<reference evidence="2" key="1">
    <citation type="submission" date="2022-01" db="EMBL/GenBank/DDBJ databases">
        <authorList>
            <person name="King R."/>
        </authorList>
    </citation>
    <scope>NUCLEOTIDE SEQUENCE</scope>
</reference>
<keyword evidence="3" id="KW-1185">Reference proteome</keyword>
<evidence type="ECO:0000256" key="1">
    <source>
        <dbReference type="SAM" id="MobiDB-lite"/>
    </source>
</evidence>
<dbReference type="AlphaFoldDB" id="A0A9P0G5C0"/>
<feature type="region of interest" description="Disordered" evidence="1">
    <location>
        <begin position="408"/>
        <end position="445"/>
    </location>
</feature>
<feature type="region of interest" description="Disordered" evidence="1">
    <location>
        <begin position="273"/>
        <end position="304"/>
    </location>
</feature>
<organism evidence="2 3">
    <name type="scientific">Psylliodes chrysocephalus</name>
    <dbReference type="NCBI Taxonomy" id="3402493"/>
    <lineage>
        <taxon>Eukaryota</taxon>
        <taxon>Metazoa</taxon>
        <taxon>Ecdysozoa</taxon>
        <taxon>Arthropoda</taxon>
        <taxon>Hexapoda</taxon>
        <taxon>Insecta</taxon>
        <taxon>Pterygota</taxon>
        <taxon>Neoptera</taxon>
        <taxon>Endopterygota</taxon>
        <taxon>Coleoptera</taxon>
        <taxon>Polyphaga</taxon>
        <taxon>Cucujiformia</taxon>
        <taxon>Chrysomeloidea</taxon>
        <taxon>Chrysomelidae</taxon>
        <taxon>Galerucinae</taxon>
        <taxon>Alticini</taxon>
        <taxon>Psylliodes</taxon>
    </lineage>
</organism>
<feature type="compositionally biased region" description="Basic and acidic residues" evidence="1">
    <location>
        <begin position="424"/>
        <end position="445"/>
    </location>
</feature>
<dbReference type="PANTHER" id="PTHR34756">
    <property type="entry name" value="CELL DIVISION CYCLE-ASSOCIATED PROTEIN 3"/>
    <property type="match status" value="1"/>
</dbReference>
<feature type="region of interest" description="Disordered" evidence="1">
    <location>
        <begin position="1"/>
        <end position="25"/>
    </location>
</feature>